<dbReference type="InterPro" id="IPR051090">
    <property type="entry name" value="Inositol_monoP_superfamily"/>
</dbReference>
<comment type="catalytic activity">
    <reaction evidence="7">
        <text>adenosine 3',5'-bisphosphate + H2O = AMP + phosphate</text>
        <dbReference type="Rhea" id="RHEA:10040"/>
        <dbReference type="ChEBI" id="CHEBI:15377"/>
        <dbReference type="ChEBI" id="CHEBI:43474"/>
        <dbReference type="ChEBI" id="CHEBI:58343"/>
        <dbReference type="ChEBI" id="CHEBI:456215"/>
        <dbReference type="EC" id="3.1.3.7"/>
    </reaction>
    <physiologicalReaction direction="left-to-right" evidence="7">
        <dbReference type="Rhea" id="RHEA:10041"/>
    </physiologicalReaction>
</comment>
<dbReference type="PROSITE" id="PS00629">
    <property type="entry name" value="IMP_1"/>
    <property type="match status" value="1"/>
</dbReference>
<dbReference type="GO" id="GO:0008441">
    <property type="term" value="F:3'(2'),5'-bisphosphate nucleotidase activity"/>
    <property type="evidence" value="ECO:0007669"/>
    <property type="project" value="UniProtKB-EC"/>
</dbReference>
<evidence type="ECO:0000256" key="4">
    <source>
        <dbReference type="ARBA" id="ARBA00022723"/>
    </source>
</evidence>
<feature type="binding site" evidence="9">
    <location>
        <position position="224"/>
    </location>
    <ligand>
        <name>Mg(2+)</name>
        <dbReference type="ChEBI" id="CHEBI:18420"/>
        <label>1</label>
        <note>catalytic</note>
    </ligand>
</feature>
<dbReference type="SUPFAM" id="SSF56655">
    <property type="entry name" value="Carbohydrate phosphatase"/>
    <property type="match status" value="1"/>
</dbReference>
<feature type="binding site" evidence="9">
    <location>
        <position position="398"/>
    </location>
    <ligand>
        <name>Mg(2+)</name>
        <dbReference type="ChEBI" id="CHEBI:18420"/>
        <label>1</label>
        <note>catalytic</note>
    </ligand>
</feature>
<dbReference type="InterPro" id="IPR020583">
    <property type="entry name" value="Inositol_monoP_metal-BS"/>
</dbReference>
<dbReference type="InterPro" id="IPR020550">
    <property type="entry name" value="Inositol_monophosphatase_CS"/>
</dbReference>
<evidence type="ECO:0000256" key="9">
    <source>
        <dbReference type="PIRSR" id="PIRSR600760-2"/>
    </source>
</evidence>
<dbReference type="KEGG" id="gab:108489421"/>
<dbReference type="GO" id="GO:0046872">
    <property type="term" value="F:metal ion binding"/>
    <property type="evidence" value="ECO:0007669"/>
    <property type="project" value="UniProtKB-KW"/>
</dbReference>
<dbReference type="OMA" id="AGCHGMV"/>
<evidence type="ECO:0000256" key="5">
    <source>
        <dbReference type="ARBA" id="ARBA00022801"/>
    </source>
</evidence>
<dbReference type="FunFam" id="3.30.540.10:FF:000020">
    <property type="entry name" value="PAP-specific phosphatase HAL2-like"/>
    <property type="match status" value="1"/>
</dbReference>
<sequence length="461" mass="50128">MPSNCTSLVFRAPHVLGQARITNNTKKLTPTIHVGTCFPWYGKKTHQKKKLFHIVSQLKCSQNYPSSSVMEDERNLVVSSLGPDKYSKELDVAVKAVQMACSLCQKVQESLISKTNSQIHSKDDNSPVTVADWSVQATISWILSKSFGCRNVSILAEEDVESLSKSDSKGLLSAVVETVNDCLVQAPHFGLKGPEKLLGSSDILEAIGRCNSKGGPTGSFWALDPVDGTLGFVRGDQYAVALALIEDGEVVLGVLGCPNYPKKKEWLSYHHRYHRIISKLTPTTSESWDKGCVLYATKGSGEAWMQPLRQTNKLLAWPNSAIPIRVSAIDDPALATFCEPVEKSNSSHSFTAGLAHSVGLRKQPLRVYSMVKYAAIARGDAEIFMKFARTGYKEKIWDHAAGVIIIQEAGGVVTDAGGSPLDFSKGIFLEGLDRGIIACGGAKLHERITKSVDASWNCSSL</sequence>
<dbReference type="InterPro" id="IPR000760">
    <property type="entry name" value="Inositol_monophosphatase-like"/>
</dbReference>
<dbReference type="Gene3D" id="3.40.190.80">
    <property type="match status" value="1"/>
</dbReference>
<comment type="caution">
    <text evidence="10">The sequence shown here is derived from an EMBL/GenBank/DDBJ whole genome shotgun (WGS) entry which is preliminary data.</text>
</comment>
<dbReference type="Gene3D" id="3.30.540.10">
    <property type="entry name" value="Fructose-1,6-Bisphosphatase, subunit A, domain 1"/>
    <property type="match status" value="1"/>
</dbReference>
<keyword evidence="4 9" id="KW-0479">Metal-binding</keyword>
<gene>
    <name evidence="10" type="ORF">F383_16151</name>
</gene>
<evidence type="ECO:0000256" key="7">
    <source>
        <dbReference type="ARBA" id="ARBA00044479"/>
    </source>
</evidence>
<reference evidence="11" key="1">
    <citation type="submission" date="2014-09" db="EMBL/GenBank/DDBJ databases">
        <authorList>
            <person name="Mudge J."/>
            <person name="Ramaraj T."/>
            <person name="Lindquist I.E."/>
            <person name="Bharti A.K."/>
            <person name="Sundararajan A."/>
            <person name="Cameron C.T."/>
            <person name="Woodward J.E."/>
            <person name="May G.D."/>
            <person name="Brubaker C."/>
            <person name="Broadhvest J."/>
            <person name="Wilkins T.A."/>
        </authorList>
    </citation>
    <scope>NUCLEOTIDE SEQUENCE</scope>
    <source>
        <strain evidence="11">cv. AKA8401</strain>
    </source>
</reference>
<dbReference type="NCBIfam" id="TIGR01330">
    <property type="entry name" value="bisphos_HAL2"/>
    <property type="match status" value="1"/>
</dbReference>
<dbReference type="GO" id="GO:0046854">
    <property type="term" value="P:phosphatidylinositol phosphate biosynthetic process"/>
    <property type="evidence" value="ECO:0007669"/>
    <property type="project" value="InterPro"/>
</dbReference>
<comment type="catalytic activity">
    <reaction evidence="8">
        <text>3'-phosphoadenylyl sulfate + H2O = adenosine 5'-phosphosulfate + phosphate</text>
        <dbReference type="Rhea" id="RHEA:77639"/>
        <dbReference type="ChEBI" id="CHEBI:15377"/>
        <dbReference type="ChEBI" id="CHEBI:43474"/>
        <dbReference type="ChEBI" id="CHEBI:58243"/>
        <dbReference type="ChEBI" id="CHEBI:58339"/>
        <dbReference type="EC" id="3.1.3.7"/>
    </reaction>
    <physiologicalReaction direction="left-to-right" evidence="8">
        <dbReference type="Rhea" id="RHEA:77640"/>
    </physiologicalReaction>
</comment>
<keyword evidence="5" id="KW-0378">Hydrolase</keyword>
<dbReference type="EMBL" id="JRRC01494281">
    <property type="protein sequence ID" value="KHG08289.1"/>
    <property type="molecule type" value="Genomic_DNA"/>
</dbReference>
<evidence type="ECO:0000256" key="3">
    <source>
        <dbReference type="ARBA" id="ARBA00012633"/>
    </source>
</evidence>
<evidence type="ECO:0000313" key="11">
    <source>
        <dbReference type="Proteomes" id="UP000032142"/>
    </source>
</evidence>
<dbReference type="PANTHER" id="PTHR43200">
    <property type="entry name" value="PHOSPHATASE"/>
    <property type="match status" value="1"/>
</dbReference>
<evidence type="ECO:0000256" key="1">
    <source>
        <dbReference type="ARBA" id="ARBA00001946"/>
    </source>
</evidence>
<proteinExistence type="inferred from homology"/>
<evidence type="ECO:0000256" key="6">
    <source>
        <dbReference type="ARBA" id="ARBA00022842"/>
    </source>
</evidence>
<dbReference type="InterPro" id="IPR006239">
    <property type="entry name" value="DPNP"/>
</dbReference>
<organism evidence="10 11">
    <name type="scientific">Gossypium arboreum</name>
    <name type="common">Tree cotton</name>
    <name type="synonym">Gossypium nanking</name>
    <dbReference type="NCBI Taxonomy" id="29729"/>
    <lineage>
        <taxon>Eukaryota</taxon>
        <taxon>Viridiplantae</taxon>
        <taxon>Streptophyta</taxon>
        <taxon>Embryophyta</taxon>
        <taxon>Tracheophyta</taxon>
        <taxon>Spermatophyta</taxon>
        <taxon>Magnoliopsida</taxon>
        <taxon>eudicotyledons</taxon>
        <taxon>Gunneridae</taxon>
        <taxon>Pentapetalae</taxon>
        <taxon>rosids</taxon>
        <taxon>malvids</taxon>
        <taxon>Malvales</taxon>
        <taxon>Malvaceae</taxon>
        <taxon>Malvoideae</taxon>
        <taxon>Gossypium</taxon>
    </lineage>
</organism>
<keyword evidence="11" id="KW-1185">Reference proteome</keyword>
<evidence type="ECO:0000256" key="8">
    <source>
        <dbReference type="ARBA" id="ARBA00044484"/>
    </source>
</evidence>
<dbReference type="OrthoDB" id="411145at2759"/>
<keyword evidence="6 9" id="KW-0460">Magnesium</keyword>
<evidence type="ECO:0000256" key="2">
    <source>
        <dbReference type="ARBA" id="ARBA00009759"/>
    </source>
</evidence>
<evidence type="ECO:0000313" key="10">
    <source>
        <dbReference type="EMBL" id="KHG08289.1"/>
    </source>
</evidence>
<comment type="similarity">
    <text evidence="2">Belongs to the inositol monophosphatase superfamily.</text>
</comment>
<dbReference type="EC" id="3.1.3.7" evidence="3"/>
<dbReference type="Proteomes" id="UP000032142">
    <property type="component" value="Unassembled WGS sequence"/>
</dbReference>
<dbReference type="PROSITE" id="PS00630">
    <property type="entry name" value="IMP_2"/>
    <property type="match status" value="1"/>
</dbReference>
<protein>
    <recommendedName>
        <fullName evidence="3">3'(2'),5'-bisphosphate nucleotidase</fullName>
        <ecNumber evidence="3">3.1.3.7</ecNumber>
    </recommendedName>
</protein>
<dbReference type="CDD" id="cd01517">
    <property type="entry name" value="PAP_phosphatase"/>
    <property type="match status" value="1"/>
</dbReference>
<feature type="binding site" evidence="9">
    <location>
        <position position="157"/>
    </location>
    <ligand>
        <name>Mg(2+)</name>
        <dbReference type="ChEBI" id="CHEBI:18420"/>
        <label>1</label>
        <note>catalytic</note>
    </ligand>
</feature>
<dbReference type="PANTHER" id="PTHR43200:SF17">
    <property type="entry name" value="3'(2'),5'-BISPHOSPHATE NUCLEOTIDASE"/>
    <property type="match status" value="1"/>
</dbReference>
<dbReference type="Pfam" id="PF00459">
    <property type="entry name" value="Inositol_P"/>
    <property type="match status" value="1"/>
</dbReference>
<comment type="cofactor">
    <cofactor evidence="1 9">
        <name>Mg(2+)</name>
        <dbReference type="ChEBI" id="CHEBI:18420"/>
    </cofactor>
</comment>
<dbReference type="GO" id="GO:0000103">
    <property type="term" value="P:sulfate assimilation"/>
    <property type="evidence" value="ECO:0007669"/>
    <property type="project" value="TreeGrafter"/>
</dbReference>
<dbReference type="AlphaFoldDB" id="A0A0B0N903"/>
<accession>A0A0B0N903</accession>
<feature type="binding site" evidence="9">
    <location>
        <position position="227"/>
    </location>
    <ligand>
        <name>Mg(2+)</name>
        <dbReference type="ChEBI" id="CHEBI:18420"/>
        <label>1</label>
        <note>catalytic</note>
    </ligand>
</feature>
<dbReference type="FunFam" id="3.40.190.80:FF:000003">
    <property type="entry name" value="PAP-specific phosphatase HAL2-like"/>
    <property type="match status" value="1"/>
</dbReference>
<name>A0A0B0N903_GOSAR</name>